<dbReference type="EMBL" id="WNUR01000841">
    <property type="protein sequence ID" value="MDZ7543125.1"/>
    <property type="molecule type" value="Genomic_DNA"/>
</dbReference>
<sequence>MERDNIEIVHNALNLKRFREPPHDKAELRRSLGFPVEDVLVGHIGRFNPPKNHRFLLQVFREFLRQQPSAKLILAGDGPLRPESEAWVKEQGIEESVYFLGVREDVPDILRAMDMFLFPSLYEGFGLSIMEAQAAGLPCMIS</sequence>
<reference evidence="2" key="1">
    <citation type="submission" date="2019-11" db="EMBL/GenBank/DDBJ databases">
        <title>Characterization of Clostridium perfringens isolates from swine manure treated agricultural soils.</title>
        <authorList>
            <person name="Wushke S.T."/>
        </authorList>
    </citation>
    <scope>NUCLEOTIDE SEQUENCE</scope>
    <source>
        <strain evidence="2">X62</strain>
    </source>
</reference>
<dbReference type="InterPro" id="IPR050194">
    <property type="entry name" value="Glycosyltransferase_grp1"/>
</dbReference>
<accession>A0AAW9KPN7</accession>
<gene>
    <name evidence="2" type="ORF">GNF83_18485</name>
</gene>
<dbReference type="Gene3D" id="3.40.50.2000">
    <property type="entry name" value="Glycogen Phosphorylase B"/>
    <property type="match status" value="1"/>
</dbReference>
<dbReference type="Proteomes" id="UP001288944">
    <property type="component" value="Unassembled WGS sequence"/>
</dbReference>
<organism evidence="2 3">
    <name type="scientific">Clostridium perfringens</name>
    <dbReference type="NCBI Taxonomy" id="1502"/>
    <lineage>
        <taxon>Bacteria</taxon>
        <taxon>Bacillati</taxon>
        <taxon>Bacillota</taxon>
        <taxon>Clostridia</taxon>
        <taxon>Eubacteriales</taxon>
        <taxon>Clostridiaceae</taxon>
        <taxon>Clostridium</taxon>
    </lineage>
</organism>
<dbReference type="SUPFAM" id="SSF53756">
    <property type="entry name" value="UDP-Glycosyltransferase/glycogen phosphorylase"/>
    <property type="match status" value="1"/>
</dbReference>
<dbReference type="AlphaFoldDB" id="A0AAW9KPN7"/>
<comment type="caution">
    <text evidence="2">The sequence shown here is derived from an EMBL/GenBank/DDBJ whole genome shotgun (WGS) entry which is preliminary data.</text>
</comment>
<name>A0AAW9KPN7_CLOPF</name>
<evidence type="ECO:0000313" key="3">
    <source>
        <dbReference type="Proteomes" id="UP001288944"/>
    </source>
</evidence>
<evidence type="ECO:0000313" key="2">
    <source>
        <dbReference type="EMBL" id="MDZ7543125.1"/>
    </source>
</evidence>
<protein>
    <submittedName>
        <fullName evidence="2">Glycosyltransferase</fullName>
    </submittedName>
</protein>
<feature type="domain" description="Glycosyl transferase family 1" evidence="1">
    <location>
        <begin position="24"/>
        <end position="141"/>
    </location>
</feature>
<evidence type="ECO:0000259" key="1">
    <source>
        <dbReference type="Pfam" id="PF00534"/>
    </source>
</evidence>
<proteinExistence type="predicted"/>
<dbReference type="InterPro" id="IPR001296">
    <property type="entry name" value="Glyco_trans_1"/>
</dbReference>
<feature type="non-terminal residue" evidence="2">
    <location>
        <position position="142"/>
    </location>
</feature>
<dbReference type="Pfam" id="PF00534">
    <property type="entry name" value="Glycos_transf_1"/>
    <property type="match status" value="1"/>
</dbReference>
<dbReference type="PANTHER" id="PTHR45947:SF3">
    <property type="entry name" value="SULFOQUINOVOSYL TRANSFERASE SQD2"/>
    <property type="match status" value="1"/>
</dbReference>
<dbReference type="GO" id="GO:0016757">
    <property type="term" value="F:glycosyltransferase activity"/>
    <property type="evidence" value="ECO:0007669"/>
    <property type="project" value="InterPro"/>
</dbReference>
<dbReference type="PANTHER" id="PTHR45947">
    <property type="entry name" value="SULFOQUINOVOSYL TRANSFERASE SQD2"/>
    <property type="match status" value="1"/>
</dbReference>